<dbReference type="Proteomes" id="UP000580856">
    <property type="component" value="Unassembled WGS sequence"/>
</dbReference>
<evidence type="ECO:0000256" key="1">
    <source>
        <dbReference type="ARBA" id="ARBA00004613"/>
    </source>
</evidence>
<dbReference type="InterPro" id="IPR002509">
    <property type="entry name" value="NODB_dom"/>
</dbReference>
<comment type="caution">
    <text evidence="4">The sequence shown here is derived from an EMBL/GenBank/DDBJ whole genome shotgun (WGS) entry which is preliminary data.</text>
</comment>
<proteinExistence type="predicted"/>
<accession>A0A846QK14</accession>
<dbReference type="Gene3D" id="3.20.20.370">
    <property type="entry name" value="Glycoside hydrolase/deacetylase"/>
    <property type="match status" value="1"/>
</dbReference>
<dbReference type="Pfam" id="PF01522">
    <property type="entry name" value="Polysacc_deac_1"/>
    <property type="match status" value="1"/>
</dbReference>
<evidence type="ECO:0000256" key="2">
    <source>
        <dbReference type="ARBA" id="ARBA00022729"/>
    </source>
</evidence>
<dbReference type="PANTHER" id="PTHR34216:SF3">
    <property type="entry name" value="POLY-BETA-1,6-N-ACETYL-D-GLUCOSAMINE N-DEACETYLASE"/>
    <property type="match status" value="1"/>
</dbReference>
<evidence type="ECO:0000313" key="5">
    <source>
        <dbReference type="Proteomes" id="UP000580856"/>
    </source>
</evidence>
<dbReference type="GO" id="GO:0005975">
    <property type="term" value="P:carbohydrate metabolic process"/>
    <property type="evidence" value="ECO:0007669"/>
    <property type="project" value="InterPro"/>
</dbReference>
<comment type="subcellular location">
    <subcellularLocation>
        <location evidence="1">Secreted</location>
    </subcellularLocation>
</comment>
<evidence type="ECO:0000313" key="4">
    <source>
        <dbReference type="EMBL" id="NJB66822.1"/>
    </source>
</evidence>
<name>A0A846QK14_9BACT</name>
<sequence length="312" mass="34625">MRWSRPLLGRSSVPVLCYHNMGGNGMPWQSFTRQIRWLRDSGVRTLSLTELDAFLGGEPLCAPSVLLTFDDGFRDLHTRVAPLFEELGLRGTVFVINNRIRPEDEPGTNEDIIAHEAHRAFLTEGNRSAWLSESELTDLVKRDLFDVGSHSGTHVMGIVSPHERPEKPEHWAYARWHAGLEQGELPRMAPEFTTHLFNAEAGRPETDGEFFARVRDNLAASRSDLERRLGKAVTSLGWPWGKAHPIAVDAAKAAGLRTLFTLANGPVTAGSDPAAINRLEVRRGKGPSWFTSRTIIYSHATIAALYAGMRIG</sequence>
<organism evidence="4 5">
    <name type="scientific">Desulfobaculum xiamenense</name>
    <dbReference type="NCBI Taxonomy" id="995050"/>
    <lineage>
        <taxon>Bacteria</taxon>
        <taxon>Pseudomonadati</taxon>
        <taxon>Thermodesulfobacteriota</taxon>
        <taxon>Desulfovibrionia</taxon>
        <taxon>Desulfovibrionales</taxon>
        <taxon>Desulfovibrionaceae</taxon>
        <taxon>Desulfobaculum</taxon>
    </lineage>
</organism>
<dbReference type="CDD" id="cd10969">
    <property type="entry name" value="CE4_Ecf1_like_5s"/>
    <property type="match status" value="1"/>
</dbReference>
<dbReference type="SUPFAM" id="SSF88713">
    <property type="entry name" value="Glycoside hydrolase/deacetylase"/>
    <property type="match status" value="1"/>
</dbReference>
<reference evidence="4 5" key="1">
    <citation type="submission" date="2020-03" db="EMBL/GenBank/DDBJ databases">
        <title>Genomic Encyclopedia of Type Strains, Phase IV (KMG-IV): sequencing the most valuable type-strain genomes for metagenomic binning, comparative biology and taxonomic classification.</title>
        <authorList>
            <person name="Goeker M."/>
        </authorList>
    </citation>
    <scope>NUCLEOTIDE SEQUENCE [LARGE SCALE GENOMIC DNA]</scope>
    <source>
        <strain evidence="4 5">DSM 24233</strain>
    </source>
</reference>
<keyword evidence="5" id="KW-1185">Reference proteome</keyword>
<dbReference type="InterPro" id="IPR051398">
    <property type="entry name" value="Polysacch_Deacetylase"/>
</dbReference>
<dbReference type="GO" id="GO:0005576">
    <property type="term" value="C:extracellular region"/>
    <property type="evidence" value="ECO:0007669"/>
    <property type="project" value="UniProtKB-SubCell"/>
</dbReference>
<protein>
    <submittedName>
        <fullName evidence="4">Peptidoglycan/xylan/chitin deacetylase (PgdA/CDA1 family)</fullName>
    </submittedName>
</protein>
<keyword evidence="2" id="KW-0732">Signal</keyword>
<feature type="domain" description="NodB homology" evidence="3">
    <location>
        <begin position="62"/>
        <end position="258"/>
    </location>
</feature>
<dbReference type="EMBL" id="JAATJA010000001">
    <property type="protein sequence ID" value="NJB66822.1"/>
    <property type="molecule type" value="Genomic_DNA"/>
</dbReference>
<dbReference type="AlphaFoldDB" id="A0A846QK14"/>
<dbReference type="InterPro" id="IPR011330">
    <property type="entry name" value="Glyco_hydro/deAcase_b/a-brl"/>
</dbReference>
<evidence type="ECO:0000259" key="3">
    <source>
        <dbReference type="Pfam" id="PF01522"/>
    </source>
</evidence>
<dbReference type="GO" id="GO:0016810">
    <property type="term" value="F:hydrolase activity, acting on carbon-nitrogen (but not peptide) bonds"/>
    <property type="evidence" value="ECO:0007669"/>
    <property type="project" value="InterPro"/>
</dbReference>
<dbReference type="RefSeq" id="WP_167939923.1">
    <property type="nucleotide sequence ID" value="NZ_JAATJA010000001.1"/>
</dbReference>
<gene>
    <name evidence="4" type="ORF">GGQ74_000462</name>
</gene>
<dbReference type="PANTHER" id="PTHR34216">
    <property type="match status" value="1"/>
</dbReference>